<dbReference type="InterPro" id="IPR023198">
    <property type="entry name" value="PGP-like_dom2"/>
</dbReference>
<dbReference type="AlphaFoldDB" id="A0A0M0LMJ7"/>
<dbReference type="OrthoDB" id="9807630at2"/>
<comment type="caution">
    <text evidence="1">The sequence shown here is derived from an EMBL/GenBank/DDBJ whole genome shotgun (WGS) entry which is preliminary data.</text>
</comment>
<dbReference type="Proteomes" id="UP000036867">
    <property type="component" value="Unassembled WGS sequence"/>
</dbReference>
<dbReference type="InterPro" id="IPR050155">
    <property type="entry name" value="HAD-like_hydrolase_sf"/>
</dbReference>
<dbReference type="InterPro" id="IPR006439">
    <property type="entry name" value="HAD-SF_hydro_IA"/>
</dbReference>
<keyword evidence="2" id="KW-1185">Reference proteome</keyword>
<accession>A0A0M0LMJ7</accession>
<dbReference type="NCBIfam" id="TIGR01549">
    <property type="entry name" value="HAD-SF-IA-v1"/>
    <property type="match status" value="1"/>
</dbReference>
<reference evidence="2" key="1">
    <citation type="submission" date="2015-08" db="EMBL/GenBank/DDBJ databases">
        <title>Fjat-10028 dsm 16317.</title>
        <authorList>
            <person name="Liu B."/>
            <person name="Wang J."/>
            <person name="Zhu Y."/>
            <person name="Liu G."/>
            <person name="Chen Q."/>
            <person name="Chen Z."/>
            <person name="Lan J."/>
            <person name="Che J."/>
            <person name="Ge C."/>
            <person name="Shi H."/>
            <person name="Pan Z."/>
            <person name="Liu X."/>
        </authorList>
    </citation>
    <scope>NUCLEOTIDE SEQUENCE [LARGE SCALE GENOMIC DNA]</scope>
    <source>
        <strain evidence="2">DSM 16317</strain>
    </source>
</reference>
<name>A0A0M0LMJ7_9BACL</name>
<dbReference type="SFLD" id="SFLDG01129">
    <property type="entry name" value="C1.5:_HAD__Beta-PGM__Phosphata"/>
    <property type="match status" value="1"/>
</dbReference>
<dbReference type="InterPro" id="IPR041492">
    <property type="entry name" value="HAD_2"/>
</dbReference>
<dbReference type="SFLD" id="SFLDS00003">
    <property type="entry name" value="Haloacid_Dehalogenase"/>
    <property type="match status" value="1"/>
</dbReference>
<evidence type="ECO:0000313" key="2">
    <source>
        <dbReference type="Proteomes" id="UP000036867"/>
    </source>
</evidence>
<dbReference type="InterPro" id="IPR036412">
    <property type="entry name" value="HAD-like_sf"/>
</dbReference>
<sequence length="189" mass="22179">MNILWDFDGTLFDTYPAYTENLYKVLNGTVVREDIYRELKISATHAFKYFKLSDEQIKEVKKLNLEIPPSSIKPFPNVEKILRFANKNVIMTHKERKPVLDILQYYGFEKYFIEIVTVDNGYPRKPDPTSYQYLHDKYDLDLAIGDRELDLIPAKKIGMMSCMYGGNCEAADFQINDYNDFFKVVKLNN</sequence>
<dbReference type="GO" id="GO:0005829">
    <property type="term" value="C:cytosol"/>
    <property type="evidence" value="ECO:0007669"/>
    <property type="project" value="TreeGrafter"/>
</dbReference>
<dbReference type="PANTHER" id="PTHR43434">
    <property type="entry name" value="PHOSPHOGLYCOLATE PHOSPHATASE"/>
    <property type="match status" value="1"/>
</dbReference>
<dbReference type="PATRIC" id="fig|263475.3.peg.1815"/>
<dbReference type="InterPro" id="IPR023214">
    <property type="entry name" value="HAD_sf"/>
</dbReference>
<dbReference type="SUPFAM" id="SSF56784">
    <property type="entry name" value="HAD-like"/>
    <property type="match status" value="1"/>
</dbReference>
<dbReference type="PANTHER" id="PTHR43434:SF25">
    <property type="entry name" value="PHOSPHOGLYCOLATE PHOSPHATASE"/>
    <property type="match status" value="1"/>
</dbReference>
<dbReference type="STRING" id="263475.AMD00_06825"/>
<evidence type="ECO:0000313" key="1">
    <source>
        <dbReference type="EMBL" id="KOO52117.1"/>
    </source>
</evidence>
<organism evidence="1 2">
    <name type="scientific">Viridibacillus arvi</name>
    <dbReference type="NCBI Taxonomy" id="263475"/>
    <lineage>
        <taxon>Bacteria</taxon>
        <taxon>Bacillati</taxon>
        <taxon>Bacillota</taxon>
        <taxon>Bacilli</taxon>
        <taxon>Bacillales</taxon>
        <taxon>Caryophanaceae</taxon>
        <taxon>Viridibacillus</taxon>
    </lineage>
</organism>
<dbReference type="Pfam" id="PF13419">
    <property type="entry name" value="HAD_2"/>
    <property type="match status" value="1"/>
</dbReference>
<gene>
    <name evidence="1" type="ORF">AMD00_06825</name>
</gene>
<dbReference type="EMBL" id="LILB01000001">
    <property type="protein sequence ID" value="KOO52117.1"/>
    <property type="molecule type" value="Genomic_DNA"/>
</dbReference>
<dbReference type="GO" id="GO:0006281">
    <property type="term" value="P:DNA repair"/>
    <property type="evidence" value="ECO:0007669"/>
    <property type="project" value="TreeGrafter"/>
</dbReference>
<dbReference type="GO" id="GO:0008967">
    <property type="term" value="F:phosphoglycolate phosphatase activity"/>
    <property type="evidence" value="ECO:0007669"/>
    <property type="project" value="TreeGrafter"/>
</dbReference>
<dbReference type="Gene3D" id="3.40.50.1000">
    <property type="entry name" value="HAD superfamily/HAD-like"/>
    <property type="match status" value="1"/>
</dbReference>
<proteinExistence type="predicted"/>
<dbReference type="RefSeq" id="WP_053416294.1">
    <property type="nucleotide sequence ID" value="NZ_LILB01000001.1"/>
</dbReference>
<dbReference type="Gene3D" id="1.10.150.240">
    <property type="entry name" value="Putative phosphatase, domain 2"/>
    <property type="match status" value="1"/>
</dbReference>
<dbReference type="GeneID" id="301135817"/>
<protein>
    <submittedName>
        <fullName evidence="1">Phosphoglycolate phosphatase</fullName>
    </submittedName>
</protein>